<evidence type="ECO:0000256" key="2">
    <source>
        <dbReference type="ARBA" id="ARBA00005979"/>
    </source>
</evidence>
<keyword evidence="3" id="KW-0560">Oxidoreductase</keyword>
<dbReference type="InterPro" id="IPR001155">
    <property type="entry name" value="OxRdtase_FMN_N"/>
</dbReference>
<name>A0A1I3W5I4_9PSEU</name>
<dbReference type="InterPro" id="IPR045247">
    <property type="entry name" value="Oye-like"/>
</dbReference>
<dbReference type="AlphaFoldDB" id="A0A1I3W5I4"/>
<gene>
    <name evidence="5" type="ORF">SAMN05421835_112109</name>
</gene>
<dbReference type="EMBL" id="FORP01000012">
    <property type="protein sequence ID" value="SFK02453.1"/>
    <property type="molecule type" value="Genomic_DNA"/>
</dbReference>
<dbReference type="RefSeq" id="WP_091510134.1">
    <property type="nucleotide sequence ID" value="NZ_FORP01000012.1"/>
</dbReference>
<organism evidence="5 6">
    <name type="scientific">Amycolatopsis sacchari</name>
    <dbReference type="NCBI Taxonomy" id="115433"/>
    <lineage>
        <taxon>Bacteria</taxon>
        <taxon>Bacillati</taxon>
        <taxon>Actinomycetota</taxon>
        <taxon>Actinomycetes</taxon>
        <taxon>Pseudonocardiales</taxon>
        <taxon>Pseudonocardiaceae</taxon>
        <taxon>Amycolatopsis</taxon>
    </lineage>
</organism>
<dbReference type="GO" id="GO:0010181">
    <property type="term" value="F:FMN binding"/>
    <property type="evidence" value="ECO:0007669"/>
    <property type="project" value="InterPro"/>
</dbReference>
<proteinExistence type="inferred from homology"/>
<dbReference type="PANTHER" id="PTHR22893:SF91">
    <property type="entry name" value="NADPH DEHYDROGENASE 2-RELATED"/>
    <property type="match status" value="1"/>
</dbReference>
<reference evidence="5 6" key="1">
    <citation type="submission" date="2016-10" db="EMBL/GenBank/DDBJ databases">
        <authorList>
            <person name="de Groot N.N."/>
        </authorList>
    </citation>
    <scope>NUCLEOTIDE SEQUENCE [LARGE SCALE GENOMIC DNA]</scope>
    <source>
        <strain evidence="5 6">DSM 44468</strain>
    </source>
</reference>
<dbReference type="STRING" id="115433.SAMN05421835_112109"/>
<comment type="similarity">
    <text evidence="2">Belongs to the NADH:flavin oxidoreductase/NADH oxidase family.</text>
</comment>
<dbReference type="OrthoDB" id="3169239at2"/>
<sequence>MPTLFDSHRLGELTLPNRVVMAPMTRVRAAAGGLATPSMAAYYAQRATAGLIVSEGVQPSLIGQSNPGTPGLHTDEQVASWRPVTAAVHTNGGRIFAQLMHGGRVSHPDTTGMQPVGPSAVAAAGDVFTPSGPRPAPVPRALETSEVPEHARSYAEAARRAIDAGFDGVELHGANGYLISQFLSSNANLRTDRYGGSVTNRIRFAVEAVSGVVDAVGAARTGIRLSPGAGFWGVEETDVPELYSALLAELARLEIAYVHFEATADDDVLIALRRAWPGALIMNPVLPMGPKQTDRAEADRWLGLGADLISFGRAFIANPDLVERLRVGVPLAPVDEATYYQGGDDGYLTYSTYQYAA</sequence>
<keyword evidence="6" id="KW-1185">Reference proteome</keyword>
<feature type="domain" description="NADH:flavin oxidoreductase/NADH oxidase N-terminal" evidence="4">
    <location>
        <begin position="4"/>
        <end position="330"/>
    </location>
</feature>
<dbReference type="GO" id="GO:0005829">
    <property type="term" value="C:cytosol"/>
    <property type="evidence" value="ECO:0007669"/>
    <property type="project" value="UniProtKB-ARBA"/>
</dbReference>
<comment type="cofactor">
    <cofactor evidence="1">
        <name>FMN</name>
        <dbReference type="ChEBI" id="CHEBI:58210"/>
    </cofactor>
</comment>
<evidence type="ECO:0000256" key="1">
    <source>
        <dbReference type="ARBA" id="ARBA00001917"/>
    </source>
</evidence>
<evidence type="ECO:0000313" key="5">
    <source>
        <dbReference type="EMBL" id="SFK02453.1"/>
    </source>
</evidence>
<evidence type="ECO:0000313" key="6">
    <source>
        <dbReference type="Proteomes" id="UP000199025"/>
    </source>
</evidence>
<dbReference type="InterPro" id="IPR013785">
    <property type="entry name" value="Aldolase_TIM"/>
</dbReference>
<dbReference type="Pfam" id="PF00724">
    <property type="entry name" value="Oxidored_FMN"/>
    <property type="match status" value="1"/>
</dbReference>
<dbReference type="CDD" id="cd02933">
    <property type="entry name" value="OYE_like_FMN"/>
    <property type="match status" value="1"/>
</dbReference>
<dbReference type="SUPFAM" id="SSF51395">
    <property type="entry name" value="FMN-linked oxidoreductases"/>
    <property type="match status" value="1"/>
</dbReference>
<dbReference type="Gene3D" id="3.20.20.70">
    <property type="entry name" value="Aldolase class I"/>
    <property type="match status" value="1"/>
</dbReference>
<evidence type="ECO:0000259" key="4">
    <source>
        <dbReference type="Pfam" id="PF00724"/>
    </source>
</evidence>
<protein>
    <submittedName>
        <fullName evidence="5">N-ethylmaleimide reductase</fullName>
    </submittedName>
</protein>
<dbReference type="PANTHER" id="PTHR22893">
    <property type="entry name" value="NADH OXIDOREDUCTASE-RELATED"/>
    <property type="match status" value="1"/>
</dbReference>
<dbReference type="FunFam" id="3.20.20.70:FF:000059">
    <property type="entry name" value="N-ethylmaleimide reductase, FMN-linked"/>
    <property type="match status" value="1"/>
</dbReference>
<accession>A0A1I3W5I4</accession>
<evidence type="ECO:0000256" key="3">
    <source>
        <dbReference type="ARBA" id="ARBA00023002"/>
    </source>
</evidence>
<dbReference type="Proteomes" id="UP000199025">
    <property type="component" value="Unassembled WGS sequence"/>
</dbReference>
<dbReference type="GO" id="GO:0016628">
    <property type="term" value="F:oxidoreductase activity, acting on the CH-CH group of donors, NAD or NADP as acceptor"/>
    <property type="evidence" value="ECO:0007669"/>
    <property type="project" value="UniProtKB-ARBA"/>
</dbReference>